<keyword evidence="4" id="KW-1185">Reference proteome</keyword>
<gene>
    <name evidence="3" type="ORF">Acr_18g0000980</name>
</gene>
<name>A0A7J0G560_9ERIC</name>
<keyword evidence="2" id="KW-1133">Transmembrane helix</keyword>
<proteinExistence type="predicted"/>
<dbReference type="AlphaFoldDB" id="A0A7J0G560"/>
<dbReference type="EMBL" id="BJWL01000018">
    <property type="protein sequence ID" value="GFZ05928.1"/>
    <property type="molecule type" value="Genomic_DNA"/>
</dbReference>
<reference evidence="3 4" key="1">
    <citation type="submission" date="2019-07" db="EMBL/GenBank/DDBJ databases">
        <title>De Novo Assembly of kiwifruit Actinidia rufa.</title>
        <authorList>
            <person name="Sugita-Konishi S."/>
            <person name="Sato K."/>
            <person name="Mori E."/>
            <person name="Abe Y."/>
            <person name="Kisaki G."/>
            <person name="Hamano K."/>
            <person name="Suezawa K."/>
            <person name="Otani M."/>
            <person name="Fukuda T."/>
            <person name="Manabe T."/>
            <person name="Gomi K."/>
            <person name="Tabuchi M."/>
            <person name="Akimitsu K."/>
            <person name="Kataoka I."/>
        </authorList>
    </citation>
    <scope>NUCLEOTIDE SEQUENCE [LARGE SCALE GENOMIC DNA]</scope>
    <source>
        <strain evidence="4">cv. Fuchu</strain>
    </source>
</reference>
<evidence type="ECO:0000313" key="4">
    <source>
        <dbReference type="Proteomes" id="UP000585474"/>
    </source>
</evidence>
<evidence type="ECO:0000313" key="3">
    <source>
        <dbReference type="EMBL" id="GFZ05928.1"/>
    </source>
</evidence>
<keyword evidence="2" id="KW-0472">Membrane</keyword>
<dbReference type="OrthoDB" id="1909934at2759"/>
<protein>
    <recommendedName>
        <fullName evidence="5">Transmembrane protein</fullName>
    </recommendedName>
</protein>
<evidence type="ECO:0000256" key="2">
    <source>
        <dbReference type="SAM" id="Phobius"/>
    </source>
</evidence>
<dbReference type="Proteomes" id="UP000585474">
    <property type="component" value="Unassembled WGS sequence"/>
</dbReference>
<accession>A0A7J0G560</accession>
<dbReference type="PANTHER" id="PTHR37254">
    <property type="entry name" value="OS01G0100500 PROTEIN"/>
    <property type="match status" value="1"/>
</dbReference>
<feature type="transmembrane region" description="Helical" evidence="2">
    <location>
        <begin position="76"/>
        <end position="96"/>
    </location>
</feature>
<dbReference type="PANTHER" id="PTHR37254:SF1">
    <property type="entry name" value="OS01G0100500 PROTEIN"/>
    <property type="match status" value="1"/>
</dbReference>
<evidence type="ECO:0008006" key="5">
    <source>
        <dbReference type="Google" id="ProtNLM"/>
    </source>
</evidence>
<comment type="caution">
    <text evidence="3">The sequence shown here is derived from an EMBL/GenBank/DDBJ whole genome shotgun (WGS) entry which is preliminary data.</text>
</comment>
<keyword evidence="2" id="KW-0812">Transmembrane</keyword>
<feature type="region of interest" description="Disordered" evidence="1">
    <location>
        <begin position="632"/>
        <end position="658"/>
    </location>
</feature>
<feature type="transmembrane region" description="Helical" evidence="2">
    <location>
        <begin position="141"/>
        <end position="165"/>
    </location>
</feature>
<feature type="compositionally biased region" description="Polar residues" evidence="1">
    <location>
        <begin position="632"/>
        <end position="649"/>
    </location>
</feature>
<feature type="transmembrane region" description="Helical" evidence="2">
    <location>
        <begin position="393"/>
        <end position="415"/>
    </location>
</feature>
<sequence>MASVISPPCPSNAFVYNASSCACEPGYLYNATARRCEMFRVLGDAWAVSSGVDNSVSFPETILSFDPVKKFTQSQAVFMEATLVLLVSWLAFCLFVRFRKLGAGRSIWFQIRWWISRMDISFATRHWLDDQKVVRKRKTELGGTFSVASWILFIGLFAALLFQIIEKRTIEVHNVKATNAPDLSSFANDMEFNITTVSSMSCSHVRDIGTLFIGSPGLIDYRVAPLSTFANYSCQNTTLGPKIILKCDNCQLIRDLSYMSWQFVDLPNNPATAVGFQFNLSAKNHASRKHLSFVSGMLRNGSNIEDKPVTYRGAVPNILKFNLFPRIYRNLHDLKLIQPLFHEFLPGSSYSEINELQASLQSSDNGFINMTLYVNFLSAYIVEIDDQNIFGPVGFLADLGGLYCISIGIFFYLMVQCEYRIKKLRDEDSVMRKIRNRRKAQDRWDKLRKYVMYTWCSKTFDDNYNNARKETCCGTLMVQSLPKNGLSLKQRQQNRMDTISFNRKVNVPGEKKAAPEKIRTQVDQSCVAKSSLNLEGSLSCSTGKPESEVCGPVNNGEHDHPIASHEGDVHKPRVFSTTGDYLLPPPPSLEFKAGSEISMSDINKNFQSLYDYNVMLRERLVSAQCMLQSLTMKASSSGAENEKTAPQSNTDKRKENVL</sequence>
<evidence type="ECO:0000256" key="1">
    <source>
        <dbReference type="SAM" id="MobiDB-lite"/>
    </source>
</evidence>
<organism evidence="3 4">
    <name type="scientific">Actinidia rufa</name>
    <dbReference type="NCBI Taxonomy" id="165716"/>
    <lineage>
        <taxon>Eukaryota</taxon>
        <taxon>Viridiplantae</taxon>
        <taxon>Streptophyta</taxon>
        <taxon>Embryophyta</taxon>
        <taxon>Tracheophyta</taxon>
        <taxon>Spermatophyta</taxon>
        <taxon>Magnoliopsida</taxon>
        <taxon>eudicotyledons</taxon>
        <taxon>Gunneridae</taxon>
        <taxon>Pentapetalae</taxon>
        <taxon>asterids</taxon>
        <taxon>Ericales</taxon>
        <taxon>Actinidiaceae</taxon>
        <taxon>Actinidia</taxon>
    </lineage>
</organism>